<reference evidence="1" key="2">
    <citation type="journal article" date="2024" name="Plant">
        <title>Genomic evolution and insights into agronomic trait innovations of Sesamum species.</title>
        <authorList>
            <person name="Miao H."/>
            <person name="Wang L."/>
            <person name="Qu L."/>
            <person name="Liu H."/>
            <person name="Sun Y."/>
            <person name="Le M."/>
            <person name="Wang Q."/>
            <person name="Wei S."/>
            <person name="Zheng Y."/>
            <person name="Lin W."/>
            <person name="Duan Y."/>
            <person name="Cao H."/>
            <person name="Xiong S."/>
            <person name="Wang X."/>
            <person name="Wei L."/>
            <person name="Li C."/>
            <person name="Ma Q."/>
            <person name="Ju M."/>
            <person name="Zhao R."/>
            <person name="Li G."/>
            <person name="Mu C."/>
            <person name="Tian Q."/>
            <person name="Mei H."/>
            <person name="Zhang T."/>
            <person name="Gao T."/>
            <person name="Zhang H."/>
        </authorList>
    </citation>
    <scope>NUCLEOTIDE SEQUENCE</scope>
    <source>
        <strain evidence="1">3651</strain>
    </source>
</reference>
<evidence type="ECO:0000313" key="1">
    <source>
        <dbReference type="EMBL" id="KAK4425463.1"/>
    </source>
</evidence>
<protein>
    <submittedName>
        <fullName evidence="1">Uncharacterized protein</fullName>
    </submittedName>
</protein>
<proteinExistence type="predicted"/>
<keyword evidence="2" id="KW-1185">Reference proteome</keyword>
<dbReference type="Proteomes" id="UP001293254">
    <property type="component" value="Unassembled WGS sequence"/>
</dbReference>
<organism evidence="1 2">
    <name type="scientific">Sesamum alatum</name>
    <dbReference type="NCBI Taxonomy" id="300844"/>
    <lineage>
        <taxon>Eukaryota</taxon>
        <taxon>Viridiplantae</taxon>
        <taxon>Streptophyta</taxon>
        <taxon>Embryophyta</taxon>
        <taxon>Tracheophyta</taxon>
        <taxon>Spermatophyta</taxon>
        <taxon>Magnoliopsida</taxon>
        <taxon>eudicotyledons</taxon>
        <taxon>Gunneridae</taxon>
        <taxon>Pentapetalae</taxon>
        <taxon>asterids</taxon>
        <taxon>lamiids</taxon>
        <taxon>Lamiales</taxon>
        <taxon>Pedaliaceae</taxon>
        <taxon>Sesamum</taxon>
    </lineage>
</organism>
<reference evidence="1" key="1">
    <citation type="submission" date="2020-06" db="EMBL/GenBank/DDBJ databases">
        <authorList>
            <person name="Li T."/>
            <person name="Hu X."/>
            <person name="Zhang T."/>
            <person name="Song X."/>
            <person name="Zhang H."/>
            <person name="Dai N."/>
            <person name="Sheng W."/>
            <person name="Hou X."/>
            <person name="Wei L."/>
        </authorList>
    </citation>
    <scope>NUCLEOTIDE SEQUENCE</scope>
    <source>
        <strain evidence="1">3651</strain>
        <tissue evidence="1">Leaf</tissue>
    </source>
</reference>
<dbReference type="EMBL" id="JACGWO010000006">
    <property type="protein sequence ID" value="KAK4425463.1"/>
    <property type="molecule type" value="Genomic_DNA"/>
</dbReference>
<sequence length="198" mass="22213">MRPLVLEHNTTLNTRLANHQPAICTSRTLPIPTGMKVFRSRTITNIRYIDNEVLNVLGISYNVEYSFARLGWHDFMFTRWPIIYMTLAEFNEILGFPIGGEWREPPAFKPDKFWRSTWGRFGISLEGLEEAKGINLASIDGCLVDLISMPLPLTPCSGFLISSNNSSTGKQSSVIDKHNSKILSTIWSTSSNACTIGL</sequence>
<gene>
    <name evidence="1" type="ORF">Salat_1740300</name>
</gene>
<accession>A0AAE2CKF9</accession>
<comment type="caution">
    <text evidence="1">The sequence shown here is derived from an EMBL/GenBank/DDBJ whole genome shotgun (WGS) entry which is preliminary data.</text>
</comment>
<evidence type="ECO:0000313" key="2">
    <source>
        <dbReference type="Proteomes" id="UP001293254"/>
    </source>
</evidence>
<name>A0AAE2CKF9_9LAMI</name>
<dbReference type="AlphaFoldDB" id="A0AAE2CKF9"/>